<dbReference type="Proteomes" id="UP000016637">
    <property type="component" value="Unassembled WGS sequence"/>
</dbReference>
<dbReference type="SUPFAM" id="SSF141322">
    <property type="entry name" value="NfeD domain-like"/>
    <property type="match status" value="1"/>
</dbReference>
<comment type="caution">
    <text evidence="8">The sequence shown here is derived from an EMBL/GenBank/DDBJ whole genome shotgun (WGS) entry which is preliminary data.</text>
</comment>
<dbReference type="HOGENOM" id="CLU_087257_0_1_9"/>
<evidence type="ECO:0000256" key="4">
    <source>
        <dbReference type="ARBA" id="ARBA00023136"/>
    </source>
</evidence>
<gene>
    <name evidence="8" type="ORF">HMPREF1983_01518</name>
</gene>
<reference evidence="8 9" key="1">
    <citation type="submission" date="2013-08" db="EMBL/GenBank/DDBJ databases">
        <authorList>
            <person name="Weinstock G."/>
            <person name="Sodergren E."/>
            <person name="Wylie T."/>
            <person name="Fulton L."/>
            <person name="Fulton R."/>
            <person name="Fronick C."/>
            <person name="O'Laughlin M."/>
            <person name="Godfrey J."/>
            <person name="Miner T."/>
            <person name="Herter B."/>
            <person name="Appelbaum E."/>
            <person name="Cordes M."/>
            <person name="Lek S."/>
            <person name="Wollam A."/>
            <person name="Pepin K.H."/>
            <person name="Palsikar V.B."/>
            <person name="Mitreva M."/>
            <person name="Wilson R.K."/>
        </authorList>
    </citation>
    <scope>NUCLEOTIDE SEQUENCE [LARGE SCALE GENOMIC DNA]</scope>
    <source>
        <strain evidence="8 9">ATCC 700627</strain>
    </source>
</reference>
<dbReference type="InterPro" id="IPR012340">
    <property type="entry name" value="NA-bd_OB-fold"/>
</dbReference>
<evidence type="ECO:0000313" key="9">
    <source>
        <dbReference type="Proteomes" id="UP000016637"/>
    </source>
</evidence>
<name>U2QHY6_9BACL</name>
<dbReference type="Pfam" id="PF24961">
    <property type="entry name" value="NfeD_membrane"/>
    <property type="match status" value="1"/>
</dbReference>
<organism evidence="8 9">
    <name type="scientific">Gemella bergeri ATCC 700627</name>
    <dbReference type="NCBI Taxonomy" id="1321820"/>
    <lineage>
        <taxon>Bacteria</taxon>
        <taxon>Bacillati</taxon>
        <taxon>Bacillota</taxon>
        <taxon>Bacilli</taxon>
        <taxon>Bacillales</taxon>
        <taxon>Gemellaceae</taxon>
        <taxon>Gemella</taxon>
    </lineage>
</organism>
<dbReference type="RefSeq" id="WP_021753160.1">
    <property type="nucleotide sequence ID" value="NZ_KI271848.1"/>
</dbReference>
<sequence>MENMYLYLDWVLLILMSLTFCQQLFLKKFNLYGIISVLSLAIYIALHSYNTDISIFVLVMFLSGIALVVLEMFIPGGIIGTIGIITLISAIIYINNATYSVTFIIVIAIILFIGLYLFNRHILNKKLVFLNALVLKDAITTKDGYVAMENRDELLGKSLVAYTDLRPAGTAILNDEKFDVVTDGDFIKKGDIIEVTHVEGMRIVVRKK</sequence>
<dbReference type="Pfam" id="PF01957">
    <property type="entry name" value="NfeD"/>
    <property type="match status" value="1"/>
</dbReference>
<dbReference type="eggNOG" id="COG1030">
    <property type="taxonomic scope" value="Bacteria"/>
</dbReference>
<feature type="transmembrane region" description="Helical" evidence="5">
    <location>
        <begin position="53"/>
        <end position="70"/>
    </location>
</feature>
<evidence type="ECO:0000259" key="7">
    <source>
        <dbReference type="Pfam" id="PF24961"/>
    </source>
</evidence>
<feature type="domain" description="NfeD integral membrane" evidence="7">
    <location>
        <begin position="9"/>
        <end position="115"/>
    </location>
</feature>
<evidence type="ECO:0000256" key="5">
    <source>
        <dbReference type="SAM" id="Phobius"/>
    </source>
</evidence>
<dbReference type="InterPro" id="IPR056739">
    <property type="entry name" value="NfeD_membrane"/>
</dbReference>
<keyword evidence="3 5" id="KW-1133">Transmembrane helix</keyword>
<proteinExistence type="predicted"/>
<feature type="transmembrane region" description="Helical" evidence="5">
    <location>
        <begin position="77"/>
        <end position="94"/>
    </location>
</feature>
<comment type="subcellular location">
    <subcellularLocation>
        <location evidence="1">Membrane</location>
        <topology evidence="1">Multi-pass membrane protein</topology>
    </subcellularLocation>
</comment>
<dbReference type="GO" id="GO:0005886">
    <property type="term" value="C:plasma membrane"/>
    <property type="evidence" value="ECO:0007669"/>
    <property type="project" value="TreeGrafter"/>
</dbReference>
<dbReference type="InterPro" id="IPR052165">
    <property type="entry name" value="Membrane_assoc_protease"/>
</dbReference>
<evidence type="ECO:0000313" key="8">
    <source>
        <dbReference type="EMBL" id="ERK56106.1"/>
    </source>
</evidence>
<dbReference type="AlphaFoldDB" id="U2QHY6"/>
<keyword evidence="9" id="KW-1185">Reference proteome</keyword>
<evidence type="ECO:0000256" key="2">
    <source>
        <dbReference type="ARBA" id="ARBA00022692"/>
    </source>
</evidence>
<dbReference type="PANTHER" id="PTHR33507">
    <property type="entry name" value="INNER MEMBRANE PROTEIN YBBJ"/>
    <property type="match status" value="1"/>
</dbReference>
<dbReference type="InterPro" id="IPR002810">
    <property type="entry name" value="NfeD-like_C"/>
</dbReference>
<accession>U2QHY6</accession>
<feature type="transmembrane region" description="Helical" evidence="5">
    <location>
        <begin position="100"/>
        <end position="118"/>
    </location>
</feature>
<evidence type="ECO:0000259" key="6">
    <source>
        <dbReference type="Pfam" id="PF01957"/>
    </source>
</evidence>
<keyword evidence="4 5" id="KW-0472">Membrane</keyword>
<keyword evidence="2 5" id="KW-0812">Transmembrane</keyword>
<feature type="transmembrane region" description="Helical" evidence="5">
    <location>
        <begin position="29"/>
        <end position="47"/>
    </location>
</feature>
<protein>
    <submittedName>
        <fullName evidence="8">Nodulation efficiency protein D</fullName>
    </submittedName>
</protein>
<dbReference type="EMBL" id="AWVP01000103">
    <property type="protein sequence ID" value="ERK56106.1"/>
    <property type="molecule type" value="Genomic_DNA"/>
</dbReference>
<evidence type="ECO:0000256" key="1">
    <source>
        <dbReference type="ARBA" id="ARBA00004141"/>
    </source>
</evidence>
<dbReference type="PATRIC" id="fig|1321820.3.peg.1459"/>
<dbReference type="Gene3D" id="2.40.50.140">
    <property type="entry name" value="Nucleic acid-binding proteins"/>
    <property type="match status" value="1"/>
</dbReference>
<feature type="transmembrane region" description="Helical" evidence="5">
    <location>
        <begin position="6"/>
        <end position="22"/>
    </location>
</feature>
<feature type="domain" description="NfeD-like C-terminal" evidence="6">
    <location>
        <begin position="151"/>
        <end position="207"/>
    </location>
</feature>
<dbReference type="PANTHER" id="PTHR33507:SF3">
    <property type="entry name" value="INNER MEMBRANE PROTEIN YBBJ"/>
    <property type="match status" value="1"/>
</dbReference>
<evidence type="ECO:0000256" key="3">
    <source>
        <dbReference type="ARBA" id="ARBA00022989"/>
    </source>
</evidence>